<dbReference type="RefSeq" id="WP_189629054.1">
    <property type="nucleotide sequence ID" value="NZ_BNAG01000001.1"/>
</dbReference>
<dbReference type="Proteomes" id="UP000658258">
    <property type="component" value="Unassembled WGS sequence"/>
</dbReference>
<protein>
    <recommendedName>
        <fullName evidence="2">DinB-like domain-containing protein</fullName>
    </recommendedName>
</protein>
<name>A0ABQ3I314_9BACT</name>
<organism evidence="3 4">
    <name type="scientific">Roseivirga thermotolerans</name>
    <dbReference type="NCBI Taxonomy" id="1758176"/>
    <lineage>
        <taxon>Bacteria</taxon>
        <taxon>Pseudomonadati</taxon>
        <taxon>Bacteroidota</taxon>
        <taxon>Cytophagia</taxon>
        <taxon>Cytophagales</taxon>
        <taxon>Roseivirgaceae</taxon>
        <taxon>Roseivirga</taxon>
    </lineage>
</organism>
<dbReference type="InterPro" id="IPR034660">
    <property type="entry name" value="DinB/YfiT-like"/>
</dbReference>
<dbReference type="Pfam" id="PF12867">
    <property type="entry name" value="DinB_2"/>
    <property type="match status" value="1"/>
</dbReference>
<keyword evidence="1" id="KW-0732">Signal</keyword>
<feature type="signal peptide" evidence="1">
    <location>
        <begin position="1"/>
        <end position="23"/>
    </location>
</feature>
<comment type="caution">
    <text evidence="3">The sequence shown here is derived from an EMBL/GenBank/DDBJ whole genome shotgun (WGS) entry which is preliminary data.</text>
</comment>
<dbReference type="EMBL" id="BNAG01000001">
    <property type="protein sequence ID" value="GHE56802.1"/>
    <property type="molecule type" value="Genomic_DNA"/>
</dbReference>
<evidence type="ECO:0000313" key="3">
    <source>
        <dbReference type="EMBL" id="GHE56802.1"/>
    </source>
</evidence>
<evidence type="ECO:0000259" key="2">
    <source>
        <dbReference type="Pfam" id="PF12867"/>
    </source>
</evidence>
<feature type="domain" description="DinB-like" evidence="2">
    <location>
        <begin position="35"/>
        <end position="146"/>
    </location>
</feature>
<keyword evidence="4" id="KW-1185">Reference proteome</keyword>
<reference evidence="4" key="1">
    <citation type="journal article" date="2019" name="Int. J. Syst. Evol. Microbiol.">
        <title>The Global Catalogue of Microorganisms (GCM) 10K type strain sequencing project: providing services to taxonomists for standard genome sequencing and annotation.</title>
        <authorList>
            <consortium name="The Broad Institute Genomics Platform"/>
            <consortium name="The Broad Institute Genome Sequencing Center for Infectious Disease"/>
            <person name="Wu L."/>
            <person name="Ma J."/>
        </authorList>
    </citation>
    <scope>NUCLEOTIDE SEQUENCE [LARGE SCALE GENOMIC DNA]</scope>
    <source>
        <strain evidence="4">CGMCC 1.15111</strain>
    </source>
</reference>
<dbReference type="SUPFAM" id="SSF109854">
    <property type="entry name" value="DinB/YfiT-like putative metalloenzymes"/>
    <property type="match status" value="1"/>
</dbReference>
<proteinExistence type="predicted"/>
<feature type="chain" id="PRO_5045283738" description="DinB-like domain-containing protein" evidence="1">
    <location>
        <begin position="24"/>
        <end position="161"/>
    </location>
</feature>
<sequence length="161" mass="18390">MKIAKTLTYTFFALLITTGSAMADHGGYDWLKQRLEASKAYTLAVLEAMPEDSYNFKPNDEQRTFAAQAYHIAYSIDYFHRAFANGGQAQWAPGDENSKSKKELIEWAKTKFDEMNAFILAQENNDQLTAGLISYLDHNAHHRGQIVTYLRMKGINPPQYR</sequence>
<gene>
    <name evidence="3" type="ORF">GCM10011340_09710</name>
</gene>
<accession>A0ABQ3I314</accession>
<evidence type="ECO:0000256" key="1">
    <source>
        <dbReference type="SAM" id="SignalP"/>
    </source>
</evidence>
<evidence type="ECO:0000313" key="4">
    <source>
        <dbReference type="Proteomes" id="UP000658258"/>
    </source>
</evidence>
<dbReference type="Gene3D" id="1.20.120.450">
    <property type="entry name" value="dinb family like domain"/>
    <property type="match status" value="1"/>
</dbReference>
<dbReference type="InterPro" id="IPR024775">
    <property type="entry name" value="DinB-like"/>
</dbReference>